<dbReference type="AlphaFoldDB" id="A0A1C4GCC9"/>
<gene>
    <name evidence="3" type="ORF">BC05F1_05735</name>
</gene>
<dbReference type="RefSeq" id="WP_088123668.1">
    <property type="nucleotide sequence ID" value="NZ_FMBE01000017.1"/>
</dbReference>
<evidence type="ECO:0000256" key="1">
    <source>
        <dbReference type="ARBA" id="ARBA00007521"/>
    </source>
</evidence>
<dbReference type="Proteomes" id="UP000196052">
    <property type="component" value="Unassembled WGS sequence"/>
</dbReference>
<reference evidence="4" key="1">
    <citation type="submission" date="2016-08" db="EMBL/GenBank/DDBJ databases">
        <authorList>
            <person name="Loux V."/>
            <person name="Rue O."/>
        </authorList>
    </citation>
    <scope>NUCLEOTIDE SEQUENCE [LARGE SCALE GENOMIC DNA]</scope>
    <source>
        <strain evidence="4">INRA Bc05-F1</strain>
    </source>
</reference>
<organism evidence="3 4">
    <name type="scientific">Bacillus wiedmannii</name>
    <dbReference type="NCBI Taxonomy" id="1890302"/>
    <lineage>
        <taxon>Bacteria</taxon>
        <taxon>Bacillati</taxon>
        <taxon>Bacillota</taxon>
        <taxon>Bacilli</taxon>
        <taxon>Bacillales</taxon>
        <taxon>Bacillaceae</taxon>
        <taxon>Bacillus</taxon>
        <taxon>Bacillus cereus group</taxon>
    </lineage>
</organism>
<dbReference type="GO" id="GO:0004521">
    <property type="term" value="F:RNA endonuclease activity"/>
    <property type="evidence" value="ECO:0007669"/>
    <property type="project" value="TreeGrafter"/>
</dbReference>
<evidence type="ECO:0000313" key="4">
    <source>
        <dbReference type="Proteomes" id="UP000196052"/>
    </source>
</evidence>
<dbReference type="GO" id="GO:0006402">
    <property type="term" value="P:mRNA catabolic process"/>
    <property type="evidence" value="ECO:0007669"/>
    <property type="project" value="TreeGrafter"/>
</dbReference>
<dbReference type="InterPro" id="IPR003477">
    <property type="entry name" value="PemK-like"/>
</dbReference>
<dbReference type="SUPFAM" id="SSF50118">
    <property type="entry name" value="Cell growth inhibitor/plasmid maintenance toxic component"/>
    <property type="match status" value="2"/>
</dbReference>
<dbReference type="PANTHER" id="PTHR33988">
    <property type="entry name" value="ENDORIBONUCLEASE MAZF-RELATED"/>
    <property type="match status" value="1"/>
</dbReference>
<dbReference type="GO" id="GO:0016075">
    <property type="term" value="P:rRNA catabolic process"/>
    <property type="evidence" value="ECO:0007669"/>
    <property type="project" value="TreeGrafter"/>
</dbReference>
<evidence type="ECO:0000256" key="2">
    <source>
        <dbReference type="ARBA" id="ARBA00022649"/>
    </source>
</evidence>
<evidence type="ECO:0000313" key="3">
    <source>
        <dbReference type="EMBL" id="SCC65862.1"/>
    </source>
</evidence>
<sequence>MRKELKELNRGEIFKEEVRDAKGSEQRGYRPFIVVSDHAFNRINGYALVCPLSNQEYLEPDGIKIKTQQSLITGWALTQHITPYLSSYIGNSDSMVTVVDEAEEDSVDKCLEVFKAISTKTEYKHDGLNQGEIVKLDLGNKQCHVVILSENSFNRHHNSVWVAPIIIEDGYDEEPDHVNIENEELFGNGCGIAYIEAVRNIHPKERNLEKTNVSVSVSELENCLEILNIFFE</sequence>
<dbReference type="InterPro" id="IPR011067">
    <property type="entry name" value="Plasmid_toxin/cell-grow_inhib"/>
</dbReference>
<proteinExistence type="inferred from homology"/>
<accession>A0A1C4GCC9</accession>
<comment type="similarity">
    <text evidence="1">Belongs to the PemK/MazF family.</text>
</comment>
<name>A0A1C4GCC9_9BACI</name>
<dbReference type="EMBL" id="FMBE01000017">
    <property type="protein sequence ID" value="SCC65862.1"/>
    <property type="molecule type" value="Genomic_DNA"/>
</dbReference>
<keyword evidence="2" id="KW-1277">Toxin-antitoxin system</keyword>
<protein>
    <submittedName>
        <fullName evidence="3">PpGpp-regulated growth inhibitor (ChpA/MazF)</fullName>
    </submittedName>
</protein>
<dbReference type="GO" id="GO:0003677">
    <property type="term" value="F:DNA binding"/>
    <property type="evidence" value="ECO:0007669"/>
    <property type="project" value="InterPro"/>
</dbReference>
<dbReference type="Gene3D" id="2.30.30.110">
    <property type="match status" value="2"/>
</dbReference>
<dbReference type="Pfam" id="PF02452">
    <property type="entry name" value="PemK_toxin"/>
    <property type="match status" value="2"/>
</dbReference>